<evidence type="ECO:0000313" key="3">
    <source>
        <dbReference type="EMBL" id="MBB5512222.1"/>
    </source>
</evidence>
<reference evidence="2 4" key="1">
    <citation type="submission" date="2016-11" db="EMBL/GenBank/DDBJ databases">
        <title>Genome sequencing of Zhihengliuella aestuarii B18 antagonistic to Plasmodiophora brassicae.</title>
        <authorList>
            <person name="Luo Y."/>
        </authorList>
    </citation>
    <scope>NUCLEOTIDE SEQUENCE [LARGE SCALE GENOMIC DNA]</scope>
    <source>
        <strain evidence="2 4">B18</strain>
    </source>
</reference>
<dbReference type="AlphaFoldDB" id="A0A1L2ZMB8"/>
<dbReference type="SUPFAM" id="SSF101386">
    <property type="entry name" value="all-alpha NTP pyrophosphatases"/>
    <property type="match status" value="1"/>
</dbReference>
<dbReference type="GO" id="GO:0046081">
    <property type="term" value="P:dUTP catabolic process"/>
    <property type="evidence" value="ECO:0007669"/>
    <property type="project" value="TreeGrafter"/>
</dbReference>
<dbReference type="PANTHER" id="PTHR30522">
    <property type="entry name" value="NUCLEOSIDE TRIPHOSPHATE PYROPHOSPHOHYDROLASE"/>
    <property type="match status" value="1"/>
</dbReference>
<gene>
    <name evidence="2" type="ORF">BHE16_05370</name>
    <name evidence="3" type="ORF">HD598_000909</name>
</gene>
<dbReference type="InterPro" id="IPR011551">
    <property type="entry name" value="NTP_PyrPHydrolase_MazG"/>
</dbReference>
<evidence type="ECO:0000259" key="1">
    <source>
        <dbReference type="Pfam" id="PF03819"/>
    </source>
</evidence>
<dbReference type="EMBL" id="CP018135">
    <property type="protein sequence ID" value="APF40543.1"/>
    <property type="molecule type" value="Genomic_DNA"/>
</dbReference>
<proteinExistence type="predicted"/>
<evidence type="ECO:0000313" key="2">
    <source>
        <dbReference type="EMBL" id="APF40543.1"/>
    </source>
</evidence>
<keyword evidence="2" id="KW-0378">Hydrolase</keyword>
<dbReference type="STRING" id="556325.BHE16_05370"/>
<dbReference type="GO" id="GO:0046061">
    <property type="term" value="P:dATP catabolic process"/>
    <property type="evidence" value="ECO:0007669"/>
    <property type="project" value="TreeGrafter"/>
</dbReference>
<dbReference type="InterPro" id="IPR048015">
    <property type="entry name" value="NTP-PPase_MazG-like_N"/>
</dbReference>
<dbReference type="EC" id="3.6.1.66" evidence="3"/>
<dbReference type="PANTHER" id="PTHR30522:SF0">
    <property type="entry name" value="NUCLEOSIDE TRIPHOSPHATE PYROPHOSPHOHYDROLASE"/>
    <property type="match status" value="1"/>
</dbReference>
<dbReference type="GO" id="GO:0046076">
    <property type="term" value="P:dTTP catabolic process"/>
    <property type="evidence" value="ECO:0007669"/>
    <property type="project" value="TreeGrafter"/>
</dbReference>
<dbReference type="OrthoDB" id="9808939at2"/>
<dbReference type="InterPro" id="IPR004518">
    <property type="entry name" value="MazG-like_dom"/>
</dbReference>
<feature type="domain" description="NTP pyrophosphohydrolase MazG-like" evidence="1">
    <location>
        <begin position="22"/>
        <end position="93"/>
    </location>
</feature>
<dbReference type="Proteomes" id="UP000183530">
    <property type="component" value="Chromosome"/>
</dbReference>
<keyword evidence="4" id="KW-1185">Reference proteome</keyword>
<dbReference type="Proteomes" id="UP000580797">
    <property type="component" value="Unassembled WGS sequence"/>
</dbReference>
<dbReference type="GO" id="GO:0036220">
    <property type="term" value="F:ITP diphosphatase activity"/>
    <property type="evidence" value="ECO:0007669"/>
    <property type="project" value="UniProtKB-EC"/>
</dbReference>
<evidence type="ECO:0000313" key="4">
    <source>
        <dbReference type="Proteomes" id="UP000183530"/>
    </source>
</evidence>
<evidence type="ECO:0000313" key="5">
    <source>
        <dbReference type="Proteomes" id="UP000580797"/>
    </source>
</evidence>
<dbReference type="RefSeq" id="WP_071894021.1">
    <property type="nucleotide sequence ID" value="NZ_BAAARH010000015.1"/>
</dbReference>
<dbReference type="Gene3D" id="1.10.287.1080">
    <property type="entry name" value="MazG-like"/>
    <property type="match status" value="1"/>
</dbReference>
<dbReference type="CDD" id="cd11528">
    <property type="entry name" value="NTP-PPase_MazG_Nterm"/>
    <property type="match status" value="1"/>
</dbReference>
<organism evidence="2 4">
    <name type="scientific">Neomicrococcus aestuarii</name>
    <dbReference type="NCBI Taxonomy" id="556325"/>
    <lineage>
        <taxon>Bacteria</taxon>
        <taxon>Bacillati</taxon>
        <taxon>Actinomycetota</taxon>
        <taxon>Actinomycetes</taxon>
        <taxon>Micrococcales</taxon>
        <taxon>Micrococcaceae</taxon>
        <taxon>Neomicrococcus</taxon>
    </lineage>
</organism>
<name>A0A1L2ZMB8_9MICC</name>
<dbReference type="GO" id="GO:0046047">
    <property type="term" value="P:TTP catabolic process"/>
    <property type="evidence" value="ECO:0007669"/>
    <property type="project" value="TreeGrafter"/>
</dbReference>
<dbReference type="GO" id="GO:0006203">
    <property type="term" value="P:dGTP catabolic process"/>
    <property type="evidence" value="ECO:0007669"/>
    <property type="project" value="TreeGrafter"/>
</dbReference>
<reference evidence="3 5" key="2">
    <citation type="submission" date="2020-08" db="EMBL/GenBank/DDBJ databases">
        <title>Sequencing the genomes of 1000 actinobacteria strains.</title>
        <authorList>
            <person name="Klenk H.-P."/>
        </authorList>
    </citation>
    <scope>NUCLEOTIDE SEQUENCE [LARGE SCALE GENOMIC DNA]</scope>
    <source>
        <strain evidence="3 5">DSM 105783</strain>
    </source>
</reference>
<dbReference type="KEGG" id="nae:BHE16_05370"/>
<dbReference type="GO" id="GO:0046052">
    <property type="term" value="P:UTP catabolic process"/>
    <property type="evidence" value="ECO:0007669"/>
    <property type="project" value="TreeGrafter"/>
</dbReference>
<dbReference type="EMBL" id="JACHDR010000001">
    <property type="protein sequence ID" value="MBB5512222.1"/>
    <property type="molecule type" value="Genomic_DNA"/>
</dbReference>
<dbReference type="Pfam" id="PF03819">
    <property type="entry name" value="MazG"/>
    <property type="match status" value="1"/>
</dbReference>
<sequence>MDRLLTIIDELREHCVWTKALTHAQLVEFLIEESYELVETIEEGHGDSELKGELGDLLLQLVLHSAIAEERGSFKFDDVAGALADKMIRRNVHIYKPDGTFQDSFPTTSEEVIAQWDAAKRAEKPERTHPFAGLPSSLPALMYAEKAIARTQRWEAGTGQKIPAPVNETHEVSGEWTEESLGEHLLALALEAHRDGVDPERALRSAVNRWRDSIGTSQE</sequence>
<protein>
    <submittedName>
        <fullName evidence="2">Nucleotide pyrophosphohydrolase</fullName>
    </submittedName>
    <submittedName>
        <fullName evidence="3">XTP/dITP diphosphohydrolase</fullName>
        <ecNumber evidence="3">3.6.1.66</ecNumber>
    </submittedName>
</protein>
<accession>A0A1L2ZMB8</accession>